<dbReference type="EMBL" id="CM047749">
    <property type="protein sequence ID" value="KAJ0011409.1"/>
    <property type="molecule type" value="Genomic_DNA"/>
</dbReference>
<dbReference type="Proteomes" id="UP001163603">
    <property type="component" value="Chromosome 14"/>
</dbReference>
<evidence type="ECO:0000313" key="1">
    <source>
        <dbReference type="EMBL" id="KAJ0011409.1"/>
    </source>
</evidence>
<keyword evidence="2" id="KW-1185">Reference proteome</keyword>
<reference evidence="2" key="1">
    <citation type="journal article" date="2023" name="G3 (Bethesda)">
        <title>Genome assembly and association tests identify interacting loci associated with vigor, precocity, and sex in interspecific pistachio rootstocks.</title>
        <authorList>
            <person name="Palmer W."/>
            <person name="Jacygrad E."/>
            <person name="Sagayaradj S."/>
            <person name="Cavanaugh K."/>
            <person name="Han R."/>
            <person name="Bertier L."/>
            <person name="Beede B."/>
            <person name="Kafkas S."/>
            <person name="Golino D."/>
            <person name="Preece J."/>
            <person name="Michelmore R."/>
        </authorList>
    </citation>
    <scope>NUCLEOTIDE SEQUENCE [LARGE SCALE GENOMIC DNA]</scope>
</reference>
<protein>
    <submittedName>
        <fullName evidence="1">Uncharacterized protein</fullName>
    </submittedName>
</protein>
<proteinExistence type="predicted"/>
<comment type="caution">
    <text evidence="1">The sequence shown here is derived from an EMBL/GenBank/DDBJ whole genome shotgun (WGS) entry which is preliminary data.</text>
</comment>
<name>A0ACC0X9L1_9ROSI</name>
<gene>
    <name evidence="1" type="ORF">Pint_34172</name>
</gene>
<evidence type="ECO:0000313" key="2">
    <source>
        <dbReference type="Proteomes" id="UP001163603"/>
    </source>
</evidence>
<sequence length="33" mass="3726">MSGGKPNWIASLVLLLRRHGQLHPCIALFRIIN</sequence>
<organism evidence="1 2">
    <name type="scientific">Pistacia integerrima</name>
    <dbReference type="NCBI Taxonomy" id="434235"/>
    <lineage>
        <taxon>Eukaryota</taxon>
        <taxon>Viridiplantae</taxon>
        <taxon>Streptophyta</taxon>
        <taxon>Embryophyta</taxon>
        <taxon>Tracheophyta</taxon>
        <taxon>Spermatophyta</taxon>
        <taxon>Magnoliopsida</taxon>
        <taxon>eudicotyledons</taxon>
        <taxon>Gunneridae</taxon>
        <taxon>Pentapetalae</taxon>
        <taxon>rosids</taxon>
        <taxon>malvids</taxon>
        <taxon>Sapindales</taxon>
        <taxon>Anacardiaceae</taxon>
        <taxon>Pistacia</taxon>
    </lineage>
</organism>
<accession>A0ACC0X9L1</accession>